<accession>A0ACB7W347</accession>
<evidence type="ECO:0000313" key="1">
    <source>
        <dbReference type="EMBL" id="KAH7681845.1"/>
    </source>
</evidence>
<keyword evidence="1" id="KW-0472">Membrane</keyword>
<sequence length="244" mass="27822">MINHHHRLLFGASPLLIFLEDIQSLVHYFLYPSLHSYGVGSMLNPENGPLLVNYKSPMKEQMIDHHHWLLFVASPLSVFLEDIQSLVDYSLCLLIHSFGVGWVLNPENGPLVVRHKSPAYEQMINHYHCFQFVASPLSVFLKDIQSLLHYCLCLTIHDFGVGWVLNLKNGPVLVHYNSLTCEQMINHRHHCLLFVASPLSVFLEDIQSLLHYFLCLSIHVFGVGYVLNQENGPLLAHCNGLTCE</sequence>
<proteinExistence type="predicted"/>
<gene>
    <name evidence="1" type="ORF">IHE45_05G083300</name>
</gene>
<evidence type="ECO:0000313" key="2">
    <source>
        <dbReference type="Proteomes" id="UP000827976"/>
    </source>
</evidence>
<protein>
    <submittedName>
        <fullName evidence="1">Cytochrome C oxidase subunit II transmembrane domain-containing protein</fullName>
    </submittedName>
</protein>
<dbReference type="EMBL" id="CM037015">
    <property type="protein sequence ID" value="KAH7681845.1"/>
    <property type="molecule type" value="Genomic_DNA"/>
</dbReference>
<dbReference type="Proteomes" id="UP000827976">
    <property type="component" value="Chromosome 5"/>
</dbReference>
<organism evidence="1 2">
    <name type="scientific">Dioscorea alata</name>
    <name type="common">Purple yam</name>
    <dbReference type="NCBI Taxonomy" id="55571"/>
    <lineage>
        <taxon>Eukaryota</taxon>
        <taxon>Viridiplantae</taxon>
        <taxon>Streptophyta</taxon>
        <taxon>Embryophyta</taxon>
        <taxon>Tracheophyta</taxon>
        <taxon>Spermatophyta</taxon>
        <taxon>Magnoliopsida</taxon>
        <taxon>Liliopsida</taxon>
        <taxon>Dioscoreales</taxon>
        <taxon>Dioscoreaceae</taxon>
        <taxon>Dioscorea</taxon>
    </lineage>
</organism>
<keyword evidence="1" id="KW-0812">Transmembrane</keyword>
<reference evidence="2" key="1">
    <citation type="journal article" date="2022" name="Nat. Commun.">
        <title>Chromosome evolution and the genetic basis of agronomically important traits in greater yam.</title>
        <authorList>
            <person name="Bredeson J.V."/>
            <person name="Lyons J.B."/>
            <person name="Oniyinde I.O."/>
            <person name="Okereke N.R."/>
            <person name="Kolade O."/>
            <person name="Nnabue I."/>
            <person name="Nwadili C.O."/>
            <person name="Hribova E."/>
            <person name="Parker M."/>
            <person name="Nwogha J."/>
            <person name="Shu S."/>
            <person name="Carlson J."/>
            <person name="Kariba R."/>
            <person name="Muthemba S."/>
            <person name="Knop K."/>
            <person name="Barton G.J."/>
            <person name="Sherwood A.V."/>
            <person name="Lopez-Montes A."/>
            <person name="Asiedu R."/>
            <person name="Jamnadass R."/>
            <person name="Muchugi A."/>
            <person name="Goodstein D."/>
            <person name="Egesi C.N."/>
            <person name="Featherston J."/>
            <person name="Asfaw A."/>
            <person name="Simpson G.G."/>
            <person name="Dolezel J."/>
            <person name="Hendre P.S."/>
            <person name="Van Deynze A."/>
            <person name="Kumar P.L."/>
            <person name="Obidiegwu J.E."/>
            <person name="Bhattacharjee R."/>
            <person name="Rokhsar D.S."/>
        </authorList>
    </citation>
    <scope>NUCLEOTIDE SEQUENCE [LARGE SCALE GENOMIC DNA]</scope>
    <source>
        <strain evidence="2">cv. TDa95/00328</strain>
    </source>
</reference>
<comment type="caution">
    <text evidence="1">The sequence shown here is derived from an EMBL/GenBank/DDBJ whole genome shotgun (WGS) entry which is preliminary data.</text>
</comment>
<name>A0ACB7W347_DIOAL</name>
<keyword evidence="2" id="KW-1185">Reference proteome</keyword>